<feature type="transmembrane region" description="Helical" evidence="7">
    <location>
        <begin position="138"/>
        <end position="158"/>
    </location>
</feature>
<evidence type="ECO:0000256" key="4">
    <source>
        <dbReference type="ARBA" id="ARBA00022692"/>
    </source>
</evidence>
<keyword evidence="6 7" id="KW-0472">Membrane</keyword>
<feature type="transmembrane region" description="Helical" evidence="7">
    <location>
        <begin position="234"/>
        <end position="256"/>
    </location>
</feature>
<name>A0A2V5KWE2_9BACL</name>
<feature type="transmembrane region" description="Helical" evidence="7">
    <location>
        <begin position="164"/>
        <end position="181"/>
    </location>
</feature>
<gene>
    <name evidence="9" type="ORF">DLM86_06570</name>
</gene>
<feature type="transmembrane region" description="Helical" evidence="7">
    <location>
        <begin position="292"/>
        <end position="317"/>
    </location>
</feature>
<evidence type="ECO:0000313" key="9">
    <source>
        <dbReference type="EMBL" id="PYI56627.1"/>
    </source>
</evidence>
<proteinExistence type="inferred from homology"/>
<dbReference type="PANTHER" id="PTHR43227">
    <property type="entry name" value="BLL4140 PROTEIN"/>
    <property type="match status" value="1"/>
</dbReference>
<comment type="similarity">
    <text evidence="7">Belongs to the binding-protein-dependent transport system permease family.</text>
</comment>
<evidence type="ECO:0000256" key="7">
    <source>
        <dbReference type="RuleBase" id="RU363032"/>
    </source>
</evidence>
<feature type="domain" description="ABC transmembrane type-1" evidence="8">
    <location>
        <begin position="98"/>
        <end position="313"/>
    </location>
</feature>
<reference evidence="9 10" key="1">
    <citation type="submission" date="2018-05" db="EMBL/GenBank/DDBJ databases">
        <title>Paenibacillus flagellatus sp. nov., isolated from selenium mineral soil.</title>
        <authorList>
            <person name="Dai X."/>
        </authorList>
    </citation>
    <scope>NUCLEOTIDE SEQUENCE [LARGE SCALE GENOMIC DNA]</scope>
    <source>
        <strain evidence="9 10">DXL2</strain>
    </source>
</reference>
<dbReference type="GO" id="GO:0005886">
    <property type="term" value="C:plasma membrane"/>
    <property type="evidence" value="ECO:0007669"/>
    <property type="project" value="UniProtKB-SubCell"/>
</dbReference>
<evidence type="ECO:0000256" key="1">
    <source>
        <dbReference type="ARBA" id="ARBA00004651"/>
    </source>
</evidence>
<evidence type="ECO:0000256" key="2">
    <source>
        <dbReference type="ARBA" id="ARBA00022448"/>
    </source>
</evidence>
<evidence type="ECO:0000313" key="10">
    <source>
        <dbReference type="Proteomes" id="UP000247476"/>
    </source>
</evidence>
<dbReference type="Proteomes" id="UP000247476">
    <property type="component" value="Unassembled WGS sequence"/>
</dbReference>
<dbReference type="SUPFAM" id="SSF161098">
    <property type="entry name" value="MetI-like"/>
    <property type="match status" value="1"/>
</dbReference>
<feature type="transmembrane region" description="Helical" evidence="7">
    <location>
        <begin position="106"/>
        <end position="126"/>
    </location>
</feature>
<dbReference type="Pfam" id="PF00528">
    <property type="entry name" value="BPD_transp_1"/>
    <property type="match status" value="1"/>
</dbReference>
<sequence>MNVRASTSARRRGGGNALHERPIGRGLDSFRAYWKYKYLTLLFLPAAIYYVVFHYVPIYGVLIAFKNYKFSLGILGSPWVGLDHFRDLFASGGIWPVFRNTVIISFYKLVFGFPAPIAFAILLNEIRLAVFKKAVQTISYFPHFLSWVVLGGLAMQFLSPSIGPVNIVLQAFGLQPIYFLADAGWFRSVLVATDIWKELGWGTIVYLAAITGVNPELHEAATVDGANRYHRIRFITLPAMAPVITIMLIFAIGRLINDDFDQVFNLYNPAVMEVGDVLSTYTYRMGLVNMEYSFATAVGLFKNVIAFALVLTANAAAKKFSEYGLW</sequence>
<organism evidence="9 10">
    <name type="scientific">Paenibacillus flagellatus</name>
    <dbReference type="NCBI Taxonomy" id="2211139"/>
    <lineage>
        <taxon>Bacteria</taxon>
        <taxon>Bacillati</taxon>
        <taxon>Bacillota</taxon>
        <taxon>Bacilli</taxon>
        <taxon>Bacillales</taxon>
        <taxon>Paenibacillaceae</taxon>
        <taxon>Paenibacillus</taxon>
    </lineage>
</organism>
<evidence type="ECO:0000256" key="6">
    <source>
        <dbReference type="ARBA" id="ARBA00023136"/>
    </source>
</evidence>
<keyword evidence="10" id="KW-1185">Reference proteome</keyword>
<evidence type="ECO:0000259" key="8">
    <source>
        <dbReference type="PROSITE" id="PS50928"/>
    </source>
</evidence>
<dbReference type="InterPro" id="IPR050809">
    <property type="entry name" value="UgpAE/MalFG_permease"/>
</dbReference>
<keyword evidence="3" id="KW-1003">Cell membrane</keyword>
<keyword evidence="2 7" id="KW-0813">Transport</keyword>
<dbReference type="CDD" id="cd06261">
    <property type="entry name" value="TM_PBP2"/>
    <property type="match status" value="1"/>
</dbReference>
<keyword evidence="5 7" id="KW-1133">Transmembrane helix</keyword>
<dbReference type="AlphaFoldDB" id="A0A2V5KWE2"/>
<dbReference type="OrthoDB" id="9785836at2"/>
<dbReference type="InterPro" id="IPR035906">
    <property type="entry name" value="MetI-like_sf"/>
</dbReference>
<dbReference type="GO" id="GO:0055085">
    <property type="term" value="P:transmembrane transport"/>
    <property type="evidence" value="ECO:0007669"/>
    <property type="project" value="InterPro"/>
</dbReference>
<comment type="caution">
    <text evidence="9">The sequence shown here is derived from an EMBL/GenBank/DDBJ whole genome shotgun (WGS) entry which is preliminary data.</text>
</comment>
<evidence type="ECO:0000256" key="3">
    <source>
        <dbReference type="ARBA" id="ARBA00022475"/>
    </source>
</evidence>
<dbReference type="InterPro" id="IPR000515">
    <property type="entry name" value="MetI-like"/>
</dbReference>
<dbReference type="PROSITE" id="PS50928">
    <property type="entry name" value="ABC_TM1"/>
    <property type="match status" value="1"/>
</dbReference>
<dbReference type="PANTHER" id="PTHR43227:SF11">
    <property type="entry name" value="BLL4140 PROTEIN"/>
    <property type="match status" value="1"/>
</dbReference>
<keyword evidence="4 7" id="KW-0812">Transmembrane</keyword>
<protein>
    <submittedName>
        <fullName evidence="9">Protein lplB</fullName>
    </submittedName>
</protein>
<feature type="transmembrane region" description="Helical" evidence="7">
    <location>
        <begin position="38"/>
        <end position="65"/>
    </location>
</feature>
<dbReference type="EMBL" id="QJVJ01000002">
    <property type="protein sequence ID" value="PYI56627.1"/>
    <property type="molecule type" value="Genomic_DNA"/>
</dbReference>
<evidence type="ECO:0000256" key="5">
    <source>
        <dbReference type="ARBA" id="ARBA00022989"/>
    </source>
</evidence>
<comment type="subcellular location">
    <subcellularLocation>
        <location evidence="1 7">Cell membrane</location>
        <topology evidence="1 7">Multi-pass membrane protein</topology>
    </subcellularLocation>
</comment>
<dbReference type="Gene3D" id="1.10.3720.10">
    <property type="entry name" value="MetI-like"/>
    <property type="match status" value="1"/>
</dbReference>
<accession>A0A2V5KWE2</accession>